<dbReference type="CDD" id="cd04332">
    <property type="entry name" value="YbaK_like"/>
    <property type="match status" value="1"/>
</dbReference>
<dbReference type="Gene3D" id="3.90.960.10">
    <property type="entry name" value="YbaK/aminoacyl-tRNA synthetase-associated domain"/>
    <property type="match status" value="1"/>
</dbReference>
<proteinExistence type="predicted"/>
<name>A0ABR4WQP4_9GAMM</name>
<dbReference type="RefSeq" id="WP_035599958.1">
    <property type="nucleotide sequence ID" value="NZ_JOKD01000082.1"/>
</dbReference>
<accession>A0ABR4WQP4</accession>
<dbReference type="InterPro" id="IPR007214">
    <property type="entry name" value="YbaK/aa-tRNA-synth-assoc-dom"/>
</dbReference>
<feature type="domain" description="YbaK/aminoacyl-tRNA synthetase-associated" evidence="1">
    <location>
        <begin position="23"/>
        <end position="143"/>
    </location>
</feature>
<dbReference type="EMBL" id="JOKD01000082">
    <property type="protein sequence ID" value="KGE76715.1"/>
    <property type="molecule type" value="Genomic_DNA"/>
</dbReference>
<dbReference type="InterPro" id="IPR036754">
    <property type="entry name" value="YbaK/aa-tRNA-synt-asso_dom_sf"/>
</dbReference>
<organism evidence="2 3">
    <name type="scientific">Halomonas salina</name>
    <dbReference type="NCBI Taxonomy" id="42565"/>
    <lineage>
        <taxon>Bacteria</taxon>
        <taxon>Pseudomonadati</taxon>
        <taxon>Pseudomonadota</taxon>
        <taxon>Gammaproteobacteria</taxon>
        <taxon>Oceanospirillales</taxon>
        <taxon>Halomonadaceae</taxon>
        <taxon>Halomonas</taxon>
    </lineage>
</organism>
<comment type="caution">
    <text evidence="2">The sequence shown here is derived from an EMBL/GenBank/DDBJ whole genome shotgun (WGS) entry which is preliminary data.</text>
</comment>
<protein>
    <submittedName>
        <fullName evidence="2">Prolyl-tRNA synthetase</fullName>
    </submittedName>
</protein>
<dbReference type="Proteomes" id="UP000029721">
    <property type="component" value="Unassembled WGS sequence"/>
</dbReference>
<dbReference type="SUPFAM" id="SSF55826">
    <property type="entry name" value="YbaK/ProRS associated domain"/>
    <property type="match status" value="1"/>
</dbReference>
<keyword evidence="3" id="KW-1185">Reference proteome</keyword>
<evidence type="ECO:0000259" key="1">
    <source>
        <dbReference type="Pfam" id="PF04073"/>
    </source>
</evidence>
<gene>
    <name evidence="2" type="ORF">FP66_15075</name>
</gene>
<sequence>MAMPMTIREYLRACDIDYEEVTHPHAVSTSRIAEMSHVGGHQMAKAVMLHGDQGYRVAVVPSTRDADLEKLSQLFHEHFELASEEEIQREFDDCDPGATIAVGQAYGLKVYLDDQLRHQPDIYFDAGDHETLVHMSGNEFERLMTGSRHGAFSRPH</sequence>
<dbReference type="Pfam" id="PF04073">
    <property type="entry name" value="tRNA_edit"/>
    <property type="match status" value="1"/>
</dbReference>
<reference evidence="2 3" key="1">
    <citation type="submission" date="2014-06" db="EMBL/GenBank/DDBJ databases">
        <title>Draft genome sequence of an extremely salt tolerant bacteria Halomonas salina/CIFRI 1.</title>
        <authorList>
            <person name="Behera B.D."/>
            <person name="Meena D.K."/>
            <person name="Das P."/>
            <person name="Maharana J."/>
            <person name="Paria P."/>
            <person name="Sharma A.P."/>
            <person name="Shamsudheen K.V."/>
            <person name="Rijit J."/>
            <person name="Dixit V."/>
            <person name="Verma A."/>
            <person name="Scaria V."/>
            <person name="Sivasubbu S."/>
        </authorList>
    </citation>
    <scope>NUCLEOTIDE SEQUENCE [LARGE SCALE GENOMIC DNA]</scope>
    <source>
        <strain evidence="2 3">CIFRI 1</strain>
    </source>
</reference>
<evidence type="ECO:0000313" key="3">
    <source>
        <dbReference type="Proteomes" id="UP000029721"/>
    </source>
</evidence>
<evidence type="ECO:0000313" key="2">
    <source>
        <dbReference type="EMBL" id="KGE76715.1"/>
    </source>
</evidence>